<organism evidence="1 2">
    <name type="scientific">Paraglomus occultum</name>
    <dbReference type="NCBI Taxonomy" id="144539"/>
    <lineage>
        <taxon>Eukaryota</taxon>
        <taxon>Fungi</taxon>
        <taxon>Fungi incertae sedis</taxon>
        <taxon>Mucoromycota</taxon>
        <taxon>Glomeromycotina</taxon>
        <taxon>Glomeromycetes</taxon>
        <taxon>Paraglomerales</taxon>
        <taxon>Paraglomeraceae</taxon>
        <taxon>Paraglomus</taxon>
    </lineage>
</organism>
<dbReference type="EMBL" id="CAJVPJ010001617">
    <property type="protein sequence ID" value="CAG8597923.1"/>
    <property type="molecule type" value="Genomic_DNA"/>
</dbReference>
<comment type="caution">
    <text evidence="1">The sequence shown here is derived from an EMBL/GenBank/DDBJ whole genome shotgun (WGS) entry which is preliminary data.</text>
</comment>
<evidence type="ECO:0000313" key="1">
    <source>
        <dbReference type="EMBL" id="CAG8597923.1"/>
    </source>
</evidence>
<dbReference type="AlphaFoldDB" id="A0A9N9CBY1"/>
<reference evidence="1" key="1">
    <citation type="submission" date="2021-06" db="EMBL/GenBank/DDBJ databases">
        <authorList>
            <person name="Kallberg Y."/>
            <person name="Tangrot J."/>
            <person name="Rosling A."/>
        </authorList>
    </citation>
    <scope>NUCLEOTIDE SEQUENCE</scope>
    <source>
        <strain evidence="1">IA702</strain>
    </source>
</reference>
<keyword evidence="2" id="KW-1185">Reference proteome</keyword>
<name>A0A9N9CBY1_9GLOM</name>
<dbReference type="Proteomes" id="UP000789572">
    <property type="component" value="Unassembled WGS sequence"/>
</dbReference>
<sequence length="121" mass="12444">MVIDASNNNRQKKTIEGHQDGKHCITTVTCTLTETECKNSRCSAPGAPGWDGHPGAGGFTPAGSFGPEDCCNACLNNPQCRAWIVLGTSCLHSTGSQCSNGPFIANSGNIRCAGGAAQCTV</sequence>
<protein>
    <submittedName>
        <fullName evidence="1">1579_t:CDS:1</fullName>
    </submittedName>
</protein>
<evidence type="ECO:0000313" key="2">
    <source>
        <dbReference type="Proteomes" id="UP000789572"/>
    </source>
</evidence>
<accession>A0A9N9CBY1</accession>
<gene>
    <name evidence="1" type="ORF">POCULU_LOCUS7311</name>
</gene>
<proteinExistence type="predicted"/>
<dbReference type="OrthoDB" id="10612272at2759"/>